<dbReference type="PANTHER" id="PTHR37309:SF1">
    <property type="entry name" value="SLR0284 PROTEIN"/>
    <property type="match status" value="1"/>
</dbReference>
<proteinExistence type="predicted"/>
<feature type="transmembrane region" description="Helical" evidence="1">
    <location>
        <begin position="88"/>
        <end position="112"/>
    </location>
</feature>
<dbReference type="InterPro" id="IPR007165">
    <property type="entry name" value="Phage_holin_4_2"/>
</dbReference>
<name>A0A1G2R7R3_9BACT</name>
<evidence type="ECO:0000313" key="2">
    <source>
        <dbReference type="EMBL" id="OHA68915.1"/>
    </source>
</evidence>
<reference evidence="2 3" key="1">
    <citation type="journal article" date="2016" name="Nat. Commun.">
        <title>Thousands of microbial genomes shed light on interconnected biogeochemical processes in an aquifer system.</title>
        <authorList>
            <person name="Anantharaman K."/>
            <person name="Brown C.T."/>
            <person name="Hug L.A."/>
            <person name="Sharon I."/>
            <person name="Castelle C.J."/>
            <person name="Probst A.J."/>
            <person name="Thomas B.C."/>
            <person name="Singh A."/>
            <person name="Wilkins M.J."/>
            <person name="Karaoz U."/>
            <person name="Brodie E.L."/>
            <person name="Williams K.H."/>
            <person name="Hubbard S.S."/>
            <person name="Banfield J.F."/>
        </authorList>
    </citation>
    <scope>NUCLEOTIDE SEQUENCE [LARGE SCALE GENOMIC DNA]</scope>
</reference>
<keyword evidence="1" id="KW-1133">Transmembrane helix</keyword>
<dbReference type="Pfam" id="PF04020">
    <property type="entry name" value="Phage_holin_4_2"/>
    <property type="match status" value="1"/>
</dbReference>
<evidence type="ECO:0000313" key="3">
    <source>
        <dbReference type="Proteomes" id="UP000179258"/>
    </source>
</evidence>
<evidence type="ECO:0000256" key="1">
    <source>
        <dbReference type="SAM" id="Phobius"/>
    </source>
</evidence>
<sequence length="129" mass="14488">MRRLLIQIAIGIAGVWLADRFIDGVILRGTWQDLLIVGAALGLINFFLKPLVNLVALPLRLLTLGLFSFVINILMLEAVDVLFPEFDIIGLIPLFWASILIWALGFAIPAVFPRRILRRQRPAKKTLDS</sequence>
<gene>
    <name evidence="2" type="ORF">A3D59_00445</name>
</gene>
<evidence type="ECO:0008006" key="4">
    <source>
        <dbReference type="Google" id="ProtNLM"/>
    </source>
</evidence>
<keyword evidence="1" id="KW-0812">Transmembrane</keyword>
<dbReference type="PANTHER" id="PTHR37309">
    <property type="entry name" value="SLR0284 PROTEIN"/>
    <property type="match status" value="1"/>
</dbReference>
<accession>A0A1G2R7R3</accession>
<dbReference type="AlphaFoldDB" id="A0A1G2R7R3"/>
<protein>
    <recommendedName>
        <fullName evidence="4">Phage holin family protein</fullName>
    </recommendedName>
</protein>
<dbReference type="Proteomes" id="UP000179258">
    <property type="component" value="Unassembled WGS sequence"/>
</dbReference>
<dbReference type="EMBL" id="MHTX01000004">
    <property type="protein sequence ID" value="OHA68915.1"/>
    <property type="molecule type" value="Genomic_DNA"/>
</dbReference>
<feature type="transmembrane region" description="Helical" evidence="1">
    <location>
        <begin position="30"/>
        <end position="48"/>
    </location>
</feature>
<keyword evidence="1" id="KW-0472">Membrane</keyword>
<organism evidence="2 3">
    <name type="scientific">Candidatus Wildermuthbacteria bacterium RIFCSPHIGHO2_02_FULL_47_17</name>
    <dbReference type="NCBI Taxonomy" id="1802452"/>
    <lineage>
        <taxon>Bacteria</taxon>
        <taxon>Candidatus Wildermuthiibacteriota</taxon>
    </lineage>
</organism>
<feature type="transmembrane region" description="Helical" evidence="1">
    <location>
        <begin position="55"/>
        <end position="76"/>
    </location>
</feature>
<comment type="caution">
    <text evidence="2">The sequence shown here is derived from an EMBL/GenBank/DDBJ whole genome shotgun (WGS) entry which is preliminary data.</text>
</comment>